<dbReference type="GO" id="GO:0004674">
    <property type="term" value="F:protein serine/threonine kinase activity"/>
    <property type="evidence" value="ECO:0007669"/>
    <property type="project" value="UniProtKB-KW"/>
</dbReference>
<keyword evidence="25" id="KW-1185">Reference proteome</keyword>
<feature type="domain" description="Protein kinase" evidence="23">
    <location>
        <begin position="467"/>
        <end position="772"/>
    </location>
</feature>
<keyword evidence="14 21" id="KW-0067">ATP-binding</keyword>
<dbReference type="PANTHER" id="PTHR27008">
    <property type="entry name" value="OS04G0122200 PROTEIN"/>
    <property type="match status" value="1"/>
</dbReference>
<dbReference type="Pfam" id="PF00069">
    <property type="entry name" value="Pkinase"/>
    <property type="match status" value="1"/>
</dbReference>
<feature type="non-terminal residue" evidence="24">
    <location>
        <position position="1"/>
    </location>
</feature>
<protein>
    <recommendedName>
        <fullName evidence="3">non-specific serine/threonine protein kinase</fullName>
        <ecNumber evidence="3">2.7.11.1</ecNumber>
    </recommendedName>
</protein>
<dbReference type="STRING" id="888268.A0A1E5V3L6"/>
<evidence type="ECO:0000256" key="10">
    <source>
        <dbReference type="ARBA" id="ARBA00022729"/>
    </source>
</evidence>
<keyword evidence="15 22" id="KW-1133">Transmembrane helix</keyword>
<dbReference type="FunFam" id="3.80.10.10:FF:000233">
    <property type="entry name" value="Leucine-rich repeat receptor-like protein kinase TDR"/>
    <property type="match status" value="1"/>
</dbReference>
<dbReference type="InterPro" id="IPR017441">
    <property type="entry name" value="Protein_kinase_ATP_BS"/>
</dbReference>
<dbReference type="Gene3D" id="3.30.200.20">
    <property type="entry name" value="Phosphorylase Kinase, domain 1"/>
    <property type="match status" value="2"/>
</dbReference>
<dbReference type="CDD" id="cd14066">
    <property type="entry name" value="STKc_IRAK"/>
    <property type="match status" value="1"/>
</dbReference>
<feature type="transmembrane region" description="Helical" evidence="22">
    <location>
        <begin position="1418"/>
        <end position="1443"/>
    </location>
</feature>
<evidence type="ECO:0000256" key="12">
    <source>
        <dbReference type="ARBA" id="ARBA00022741"/>
    </source>
</evidence>
<evidence type="ECO:0000256" key="6">
    <source>
        <dbReference type="ARBA" id="ARBA00022553"/>
    </source>
</evidence>
<dbReference type="InterPro" id="IPR011009">
    <property type="entry name" value="Kinase-like_dom_sf"/>
</dbReference>
<evidence type="ECO:0000256" key="16">
    <source>
        <dbReference type="ARBA" id="ARBA00023136"/>
    </source>
</evidence>
<dbReference type="InterPro" id="IPR001611">
    <property type="entry name" value="Leu-rich_rpt"/>
</dbReference>
<dbReference type="GO" id="GO:0009791">
    <property type="term" value="P:post-embryonic development"/>
    <property type="evidence" value="ECO:0007669"/>
    <property type="project" value="UniProtKB-ARBA"/>
</dbReference>
<comment type="catalytic activity">
    <reaction evidence="20">
        <text>L-seryl-[protein] + ATP = O-phospho-L-seryl-[protein] + ADP + H(+)</text>
        <dbReference type="Rhea" id="RHEA:17989"/>
        <dbReference type="Rhea" id="RHEA-COMP:9863"/>
        <dbReference type="Rhea" id="RHEA-COMP:11604"/>
        <dbReference type="ChEBI" id="CHEBI:15378"/>
        <dbReference type="ChEBI" id="CHEBI:29999"/>
        <dbReference type="ChEBI" id="CHEBI:30616"/>
        <dbReference type="ChEBI" id="CHEBI:83421"/>
        <dbReference type="ChEBI" id="CHEBI:456216"/>
        <dbReference type="EC" id="2.7.11.1"/>
    </reaction>
</comment>
<dbReference type="Gene3D" id="1.10.510.10">
    <property type="entry name" value="Transferase(Phosphotransferase) domain 1"/>
    <property type="match status" value="2"/>
</dbReference>
<dbReference type="PROSITE" id="PS00107">
    <property type="entry name" value="PROTEIN_KINASE_ATP"/>
    <property type="match status" value="2"/>
</dbReference>
<evidence type="ECO:0000256" key="4">
    <source>
        <dbReference type="ARBA" id="ARBA00022475"/>
    </source>
</evidence>
<dbReference type="EC" id="2.7.11.1" evidence="3"/>
<dbReference type="Pfam" id="PF13516">
    <property type="entry name" value="LRR_6"/>
    <property type="match status" value="1"/>
</dbReference>
<dbReference type="InterPro" id="IPR051809">
    <property type="entry name" value="Plant_receptor-like_S/T_kinase"/>
</dbReference>
<keyword evidence="16 22" id="KW-0472">Membrane</keyword>
<keyword evidence="13 24" id="KW-0418">Kinase</keyword>
<name>A0A1E5V3L6_9POAL</name>
<evidence type="ECO:0000256" key="11">
    <source>
        <dbReference type="ARBA" id="ARBA00022737"/>
    </source>
</evidence>
<dbReference type="Pfam" id="PF07714">
    <property type="entry name" value="PK_Tyr_Ser-Thr"/>
    <property type="match status" value="1"/>
</dbReference>
<dbReference type="FunFam" id="3.30.200.20:FF:000543">
    <property type="entry name" value="Putative leucine-rich repeat receptor-like serine/threonine-protein kinase"/>
    <property type="match status" value="2"/>
</dbReference>
<dbReference type="Gene3D" id="3.80.10.10">
    <property type="entry name" value="Ribonuclease Inhibitor"/>
    <property type="match status" value="4"/>
</dbReference>
<keyword evidence="11" id="KW-0677">Repeat</keyword>
<evidence type="ECO:0000256" key="17">
    <source>
        <dbReference type="ARBA" id="ARBA00023170"/>
    </source>
</evidence>
<dbReference type="InterPro" id="IPR003591">
    <property type="entry name" value="Leu-rich_rpt_typical-subtyp"/>
</dbReference>
<dbReference type="PROSITE" id="PS00108">
    <property type="entry name" value="PROTEIN_KINASE_ST"/>
    <property type="match status" value="2"/>
</dbReference>
<dbReference type="SUPFAM" id="SSF52058">
    <property type="entry name" value="L domain-like"/>
    <property type="match status" value="3"/>
</dbReference>
<feature type="domain" description="Protein kinase" evidence="23">
    <location>
        <begin position="1483"/>
        <end position="1779"/>
    </location>
</feature>
<keyword evidence="5" id="KW-0723">Serine/threonine-protein kinase</keyword>
<comment type="similarity">
    <text evidence="2">Belongs to the protein kinase superfamily. Ser/Thr protein kinase family.</text>
</comment>
<keyword evidence="8" id="KW-0808">Transferase</keyword>
<dbReference type="OrthoDB" id="4062651at2759"/>
<comment type="subcellular location">
    <subcellularLocation>
        <location evidence="1">Cell membrane</location>
        <topology evidence="1">Single-pass membrane protein</topology>
    </subcellularLocation>
</comment>
<dbReference type="InterPro" id="IPR008271">
    <property type="entry name" value="Ser/Thr_kinase_AS"/>
</dbReference>
<evidence type="ECO:0000256" key="14">
    <source>
        <dbReference type="ARBA" id="ARBA00022840"/>
    </source>
</evidence>
<keyword evidence="17 24" id="KW-0675">Receptor</keyword>
<evidence type="ECO:0000256" key="13">
    <source>
        <dbReference type="ARBA" id="ARBA00022777"/>
    </source>
</evidence>
<reference evidence="24 25" key="1">
    <citation type="submission" date="2016-09" db="EMBL/GenBank/DDBJ databases">
        <title>The draft genome of Dichanthelium oligosanthes: A C3 panicoid grass species.</title>
        <authorList>
            <person name="Studer A.J."/>
            <person name="Schnable J.C."/>
            <person name="Brutnell T.P."/>
        </authorList>
    </citation>
    <scope>NUCLEOTIDE SEQUENCE [LARGE SCALE GENOMIC DNA]</scope>
    <source>
        <strain evidence="25">cv. Kellogg 1175</strain>
        <tissue evidence="24">Leaf</tissue>
    </source>
</reference>
<dbReference type="Proteomes" id="UP000095767">
    <property type="component" value="Unassembled WGS sequence"/>
</dbReference>
<evidence type="ECO:0000256" key="5">
    <source>
        <dbReference type="ARBA" id="ARBA00022527"/>
    </source>
</evidence>
<evidence type="ECO:0000313" key="24">
    <source>
        <dbReference type="EMBL" id="OEL19711.1"/>
    </source>
</evidence>
<dbReference type="SUPFAM" id="SSF56112">
    <property type="entry name" value="Protein kinase-like (PK-like)"/>
    <property type="match status" value="2"/>
</dbReference>
<dbReference type="SUPFAM" id="SSF52047">
    <property type="entry name" value="RNI-like"/>
    <property type="match status" value="1"/>
</dbReference>
<evidence type="ECO:0000256" key="18">
    <source>
        <dbReference type="ARBA" id="ARBA00023180"/>
    </source>
</evidence>
<keyword evidence="7" id="KW-0433">Leucine-rich repeat</keyword>
<evidence type="ECO:0000256" key="2">
    <source>
        <dbReference type="ARBA" id="ARBA00008684"/>
    </source>
</evidence>
<feature type="binding site" evidence="21">
    <location>
        <position position="495"/>
    </location>
    <ligand>
        <name>ATP</name>
        <dbReference type="ChEBI" id="CHEBI:30616"/>
    </ligand>
</feature>
<feature type="binding site" evidence="21">
    <location>
        <position position="1511"/>
    </location>
    <ligand>
        <name>ATP</name>
        <dbReference type="ChEBI" id="CHEBI:30616"/>
    </ligand>
</feature>
<comment type="caution">
    <text evidence="24">The sequence shown here is derived from an EMBL/GenBank/DDBJ whole genome shotgun (WGS) entry which is preliminary data.</text>
</comment>
<evidence type="ECO:0000256" key="22">
    <source>
        <dbReference type="SAM" id="Phobius"/>
    </source>
</evidence>
<dbReference type="InterPro" id="IPR000719">
    <property type="entry name" value="Prot_kinase_dom"/>
</dbReference>
<dbReference type="PROSITE" id="PS50011">
    <property type="entry name" value="PROTEIN_KINASE_DOM"/>
    <property type="match status" value="2"/>
</dbReference>
<evidence type="ECO:0000256" key="7">
    <source>
        <dbReference type="ARBA" id="ARBA00022614"/>
    </source>
</evidence>
<dbReference type="GO" id="GO:0005886">
    <property type="term" value="C:plasma membrane"/>
    <property type="evidence" value="ECO:0007669"/>
    <property type="project" value="UniProtKB-SubCell"/>
</dbReference>
<keyword evidence="10" id="KW-0732">Signal</keyword>
<evidence type="ECO:0000256" key="8">
    <source>
        <dbReference type="ARBA" id="ARBA00022679"/>
    </source>
</evidence>
<evidence type="ECO:0000313" key="25">
    <source>
        <dbReference type="Proteomes" id="UP000095767"/>
    </source>
</evidence>
<evidence type="ECO:0000256" key="1">
    <source>
        <dbReference type="ARBA" id="ARBA00004162"/>
    </source>
</evidence>
<evidence type="ECO:0000256" key="20">
    <source>
        <dbReference type="ARBA" id="ARBA00048679"/>
    </source>
</evidence>
<dbReference type="Pfam" id="PF13855">
    <property type="entry name" value="LRR_8"/>
    <property type="match status" value="6"/>
</dbReference>
<dbReference type="FunFam" id="1.10.510.10:FF:000358">
    <property type="entry name" value="Putative leucine-rich repeat receptor-like serine/threonine-protein kinase"/>
    <property type="match status" value="2"/>
</dbReference>
<dbReference type="InterPro" id="IPR013210">
    <property type="entry name" value="LRR_N_plant-typ"/>
</dbReference>
<dbReference type="SMART" id="SM00369">
    <property type="entry name" value="LRR_TYP"/>
    <property type="match status" value="16"/>
</dbReference>
<keyword evidence="4" id="KW-1003">Cell membrane</keyword>
<dbReference type="Pfam" id="PF00560">
    <property type="entry name" value="LRR_1"/>
    <property type="match status" value="10"/>
</dbReference>
<dbReference type="FunFam" id="3.80.10.10:FF:000095">
    <property type="entry name" value="LRR receptor-like serine/threonine-protein kinase GSO1"/>
    <property type="match status" value="1"/>
</dbReference>
<dbReference type="InterPro" id="IPR032675">
    <property type="entry name" value="LRR_dom_sf"/>
</dbReference>
<evidence type="ECO:0000256" key="9">
    <source>
        <dbReference type="ARBA" id="ARBA00022692"/>
    </source>
</evidence>
<dbReference type="InterPro" id="IPR001245">
    <property type="entry name" value="Ser-Thr/Tyr_kinase_cat_dom"/>
</dbReference>
<evidence type="ECO:0000256" key="21">
    <source>
        <dbReference type="PROSITE-ProRule" id="PRU10141"/>
    </source>
</evidence>
<evidence type="ECO:0000256" key="19">
    <source>
        <dbReference type="ARBA" id="ARBA00047899"/>
    </source>
</evidence>
<dbReference type="GO" id="GO:0005524">
    <property type="term" value="F:ATP binding"/>
    <property type="evidence" value="ECO:0007669"/>
    <property type="project" value="UniProtKB-UniRule"/>
</dbReference>
<evidence type="ECO:0000256" key="15">
    <source>
        <dbReference type="ARBA" id="ARBA00022989"/>
    </source>
</evidence>
<evidence type="ECO:0000259" key="23">
    <source>
        <dbReference type="PROSITE" id="PS50011"/>
    </source>
</evidence>
<proteinExistence type="inferred from homology"/>
<gene>
    <name evidence="24" type="ORF">BAE44_0019270</name>
</gene>
<comment type="catalytic activity">
    <reaction evidence="19">
        <text>L-threonyl-[protein] + ATP = O-phospho-L-threonyl-[protein] + ADP + H(+)</text>
        <dbReference type="Rhea" id="RHEA:46608"/>
        <dbReference type="Rhea" id="RHEA-COMP:11060"/>
        <dbReference type="Rhea" id="RHEA-COMP:11605"/>
        <dbReference type="ChEBI" id="CHEBI:15378"/>
        <dbReference type="ChEBI" id="CHEBI:30013"/>
        <dbReference type="ChEBI" id="CHEBI:30616"/>
        <dbReference type="ChEBI" id="CHEBI:61977"/>
        <dbReference type="ChEBI" id="CHEBI:456216"/>
        <dbReference type="EC" id="2.7.11.1"/>
    </reaction>
</comment>
<dbReference type="Pfam" id="PF08263">
    <property type="entry name" value="LRRNT_2"/>
    <property type="match status" value="1"/>
</dbReference>
<dbReference type="FunFam" id="3.80.10.10:FF:001028">
    <property type="entry name" value="Putative leucine-rich repeat receptor-like serine/threonine-protein kinase"/>
    <property type="match status" value="1"/>
</dbReference>
<feature type="transmembrane region" description="Helical" evidence="22">
    <location>
        <begin position="403"/>
        <end position="423"/>
    </location>
</feature>
<dbReference type="EMBL" id="LWDX02052781">
    <property type="protein sequence ID" value="OEL19711.1"/>
    <property type="molecule type" value="Genomic_DNA"/>
</dbReference>
<sequence length="1818" mass="194610">LRYLLLWSNDLYGAIPPALANSSLLEWIDFENNYLAGELPLQVFDRLPRLQYLYLSYNNLSSHDGNTDLGPFFLSLRNCTHLQELELAGNDLGGRLPPFVGELPRGLRQLHLEDNAISGSIPPNISGLVNLTYLNLSNNLLNGSIPPDMSHMQRLERLYLSNNFLSGEIPKSIGEIPHLGLVDFSGNRLAGAIPDTFSNLTQLRRLMLHHNQLSGAIPPSLGDCLNLEILDLSYNGLQGPIPAYVAALSSLKLYLNLSNNHLEGPLPLELSKMDMILALDLSANKLAGTIPSQLGSCVALEYLNLSGNALQGALPSSVAALPFLQVLDVSRNALSGPLPESLQVSTSLREANFSYNNFSGVVPHAGVLASLSAAAFRGNPGLCGDVPGIAVCEPKRARRRRPLVPAVVGIVAAVSLMLGAVGCRSMVTARAKRSGRQSMRLVDVEDQADREHPRISYRELSEATGGFVQEGLIGAGRFGRVYEGTLRDGARVAVKVLDPKGGGEVSGSFKRECEVLKRTRHKNLVRVITTCSTASFNALVLPLMPKGSLDGILYPHGDDNGAGGAGLDFAQIMGIVSDVAEGMAYLHHYAPVRVVHCDLKPSNVLLDKGMRAVISDFGIARLVAGAGAVGEASSTSDESAPCNSITGLLQGSVGYIAPEYGLGGHPSTQGDVYSFGVMLLELVTGKRPTDVIFQEGLTLHDWVRRHYPNDVGAVLAHAPWRERALQLSSPAAAAEVAVVELIELGLVCTQHSPALRPTMADLELSPAPHASMEVASISAAVFVFLLLFLPHGPSPTLSAGGSDDRSALLSFKSGVSSDPNGALASWGSPNVCNWTGVACDVAMRRVVNLTLKHQKLSGEVSPALGNLSHLNILNLSGNLFTGKVPPELGNLFRLTILDMSLNSFAGKVPPELGNLSSLNHLDLSGNLFIGGVPLELGNLSKLKQLSICGNGLEGPIPVELTRIPNLSYLNLGENNLSGHIPEAIFCNFSNLQYIDLSSNFLDGKIPIRGDCPLPDLMFLVLWSNYLDGGIPPSISNSTKLRWLLLENNFLTGELPPDMFSNMRSLELLYLSYNNLESPENNTNLEPFFASLTNCTSLKELGVAWNEIVGTMPPLVGRLSPGLQQLHLEYNKIFGPIPANLTDLTNLTTLNLSHNLLNGSLPPGIAAMQRLERLYLSNNLLSGEIPPPLGTIPRLGLIDLSHNRLTGTIPATLSNLTQLRVLVLGHNRLSGAIPPSLAECVNLQNFDLSHNALQGKIPADLSGLSGLQNLNLSSNQLEGPIPATISKMVMLQMLNLSSNRLSGTIPPQLGSCVALEYFNVSGNALEGGLPDTIGALPFLQVLDVSYNGLTGALPSSLETAASLKRVNFSYNGFSGEVPGTGTFASFPADAFLGDAGLCGPVAGLARCGARHSVLRDRRVVLPVVITVVGFTLAIIGVVACRSAARAEVRRDSRRSMLLTDADEPTDRDYPRVSHRQLSEATRGFEQSSLIGAGRFGRVYEGTLRDGTRVAVKVLDPKSGGEVSRSFKRECQVLRRTRHRNLVRVVTACSQPDFHALVLPLMPNGSLESRLYPPDGGPGRGLDLAQLVAIASDVAEGLAYLHHYAPVRVVHCDLKPSNVLLDDDMTAVVADFGIAQLVKDVGDSDFTGNTGSGDPCNSITGLLQGSIGYIAPEYGLGGHPSTQGDVYSFGVMLLELITGKRPTDVIFQEGLTLHDWVKRHYPHDVGEVVTQSWLTDAASAVADERLWNDVMVELIDLGLECTQHSPSARPTMVEVCHEITLLKEDLAKHLGAAVTTAARGPASMTMTASERSFSTTDSSF</sequence>
<keyword evidence="18" id="KW-0325">Glycoprotein</keyword>
<dbReference type="PANTHER" id="PTHR27008:SF281">
    <property type="entry name" value="OS06G0186100 PROTEIN"/>
    <property type="match status" value="1"/>
</dbReference>
<evidence type="ECO:0000256" key="3">
    <source>
        <dbReference type="ARBA" id="ARBA00012513"/>
    </source>
</evidence>
<accession>A0A1E5V3L6</accession>
<dbReference type="PROSITE" id="PS51450">
    <property type="entry name" value="LRR"/>
    <property type="match status" value="3"/>
</dbReference>
<keyword evidence="9 22" id="KW-0812">Transmembrane</keyword>
<dbReference type="SMART" id="SM00220">
    <property type="entry name" value="S_TKc"/>
    <property type="match status" value="2"/>
</dbReference>
<organism evidence="24 25">
    <name type="scientific">Dichanthelium oligosanthes</name>
    <dbReference type="NCBI Taxonomy" id="888268"/>
    <lineage>
        <taxon>Eukaryota</taxon>
        <taxon>Viridiplantae</taxon>
        <taxon>Streptophyta</taxon>
        <taxon>Embryophyta</taxon>
        <taxon>Tracheophyta</taxon>
        <taxon>Spermatophyta</taxon>
        <taxon>Magnoliopsida</taxon>
        <taxon>Liliopsida</taxon>
        <taxon>Poales</taxon>
        <taxon>Poaceae</taxon>
        <taxon>PACMAD clade</taxon>
        <taxon>Panicoideae</taxon>
        <taxon>Panicodae</taxon>
        <taxon>Paniceae</taxon>
        <taxon>Dichantheliinae</taxon>
        <taxon>Dichanthelium</taxon>
    </lineage>
</organism>
<keyword evidence="6" id="KW-0597">Phosphoprotein</keyword>
<keyword evidence="12 21" id="KW-0547">Nucleotide-binding</keyword>